<dbReference type="InterPro" id="IPR003615">
    <property type="entry name" value="HNH_nuc"/>
</dbReference>
<keyword evidence="4" id="KW-1185">Reference proteome</keyword>
<name>A0A8J3CKQ7_9PSEU</name>
<gene>
    <name evidence="3" type="ORF">GCM10012275_56190</name>
</gene>
<accession>A0A8J3CKQ7</accession>
<protein>
    <recommendedName>
        <fullName evidence="2">HNH nuclease domain-containing protein</fullName>
    </recommendedName>
</protein>
<dbReference type="Pfam" id="PF01844">
    <property type="entry name" value="HNH"/>
    <property type="match status" value="1"/>
</dbReference>
<dbReference type="CDD" id="cd00085">
    <property type="entry name" value="HNHc"/>
    <property type="match status" value="1"/>
</dbReference>
<reference evidence="3" key="2">
    <citation type="submission" date="2020-09" db="EMBL/GenBank/DDBJ databases">
        <authorList>
            <person name="Sun Q."/>
            <person name="Zhou Y."/>
        </authorList>
    </citation>
    <scope>NUCLEOTIDE SEQUENCE</scope>
    <source>
        <strain evidence="3">CGMCC 4.5737</strain>
    </source>
</reference>
<dbReference type="RefSeq" id="WP_373290068.1">
    <property type="nucleotide sequence ID" value="NZ_BMMK01000041.1"/>
</dbReference>
<feature type="region of interest" description="Disordered" evidence="1">
    <location>
        <begin position="48"/>
        <end position="82"/>
    </location>
</feature>
<sequence length="82" mass="8875">MCALCGNGFSATALDVDHIRPLADGGTDTADNVRALCRSCHRAVTTAQARARAERRRAKRARQGRGTLPGRTDAHRSRWSAT</sequence>
<evidence type="ECO:0000259" key="2">
    <source>
        <dbReference type="SMART" id="SM00507"/>
    </source>
</evidence>
<dbReference type="EMBL" id="BMMK01000041">
    <property type="protein sequence ID" value="GGM78310.1"/>
    <property type="molecule type" value="Genomic_DNA"/>
</dbReference>
<dbReference type="Proteomes" id="UP000637578">
    <property type="component" value="Unassembled WGS sequence"/>
</dbReference>
<dbReference type="InterPro" id="IPR002711">
    <property type="entry name" value="HNH"/>
</dbReference>
<dbReference type="AlphaFoldDB" id="A0A8J3CKQ7"/>
<evidence type="ECO:0000256" key="1">
    <source>
        <dbReference type="SAM" id="MobiDB-lite"/>
    </source>
</evidence>
<dbReference type="SMART" id="SM00507">
    <property type="entry name" value="HNHc"/>
    <property type="match status" value="1"/>
</dbReference>
<feature type="compositionally biased region" description="Basic residues" evidence="1">
    <location>
        <begin position="53"/>
        <end position="63"/>
    </location>
</feature>
<comment type="caution">
    <text evidence="3">The sequence shown here is derived from an EMBL/GenBank/DDBJ whole genome shotgun (WGS) entry which is preliminary data.</text>
</comment>
<dbReference type="GO" id="GO:0004519">
    <property type="term" value="F:endonuclease activity"/>
    <property type="evidence" value="ECO:0007669"/>
    <property type="project" value="InterPro"/>
</dbReference>
<proteinExistence type="predicted"/>
<dbReference type="GO" id="GO:0003676">
    <property type="term" value="F:nucleic acid binding"/>
    <property type="evidence" value="ECO:0007669"/>
    <property type="project" value="InterPro"/>
</dbReference>
<feature type="domain" description="HNH nuclease" evidence="2">
    <location>
        <begin position="1"/>
        <end position="42"/>
    </location>
</feature>
<organism evidence="3 4">
    <name type="scientific">Longimycelium tulufanense</name>
    <dbReference type="NCBI Taxonomy" id="907463"/>
    <lineage>
        <taxon>Bacteria</taxon>
        <taxon>Bacillati</taxon>
        <taxon>Actinomycetota</taxon>
        <taxon>Actinomycetes</taxon>
        <taxon>Pseudonocardiales</taxon>
        <taxon>Pseudonocardiaceae</taxon>
        <taxon>Longimycelium</taxon>
    </lineage>
</organism>
<evidence type="ECO:0000313" key="4">
    <source>
        <dbReference type="Proteomes" id="UP000637578"/>
    </source>
</evidence>
<dbReference type="Gene3D" id="1.10.30.50">
    <property type="match status" value="1"/>
</dbReference>
<reference evidence="3" key="1">
    <citation type="journal article" date="2014" name="Int. J. Syst. Evol. Microbiol.">
        <title>Complete genome sequence of Corynebacterium casei LMG S-19264T (=DSM 44701T), isolated from a smear-ripened cheese.</title>
        <authorList>
            <consortium name="US DOE Joint Genome Institute (JGI-PGF)"/>
            <person name="Walter F."/>
            <person name="Albersmeier A."/>
            <person name="Kalinowski J."/>
            <person name="Ruckert C."/>
        </authorList>
    </citation>
    <scope>NUCLEOTIDE SEQUENCE</scope>
    <source>
        <strain evidence="3">CGMCC 4.5737</strain>
    </source>
</reference>
<dbReference type="GO" id="GO:0008270">
    <property type="term" value="F:zinc ion binding"/>
    <property type="evidence" value="ECO:0007669"/>
    <property type="project" value="InterPro"/>
</dbReference>
<evidence type="ECO:0000313" key="3">
    <source>
        <dbReference type="EMBL" id="GGM78310.1"/>
    </source>
</evidence>